<keyword evidence="3" id="KW-1185">Reference proteome</keyword>
<name>A0ABW2W1J6_9ACTN</name>
<feature type="compositionally biased region" description="Low complexity" evidence="1">
    <location>
        <begin position="415"/>
        <end position="424"/>
    </location>
</feature>
<dbReference type="RefSeq" id="WP_381604801.1">
    <property type="nucleotide sequence ID" value="NZ_JBHTEB010000001.1"/>
</dbReference>
<protein>
    <submittedName>
        <fullName evidence="2">Uncharacterized protein</fullName>
    </submittedName>
</protein>
<proteinExistence type="predicted"/>
<organism evidence="2 3">
    <name type="scientific">Streptomyces flavalbus</name>
    <dbReference type="NCBI Taxonomy" id="2665155"/>
    <lineage>
        <taxon>Bacteria</taxon>
        <taxon>Bacillati</taxon>
        <taxon>Actinomycetota</taxon>
        <taxon>Actinomycetes</taxon>
        <taxon>Kitasatosporales</taxon>
        <taxon>Streptomycetaceae</taxon>
        <taxon>Streptomyces</taxon>
    </lineage>
</organism>
<gene>
    <name evidence="2" type="ORF">ACFQZ6_03125</name>
</gene>
<reference evidence="3" key="1">
    <citation type="journal article" date="2019" name="Int. J. Syst. Evol. Microbiol.">
        <title>The Global Catalogue of Microorganisms (GCM) 10K type strain sequencing project: providing services to taxonomists for standard genome sequencing and annotation.</title>
        <authorList>
            <consortium name="The Broad Institute Genomics Platform"/>
            <consortium name="The Broad Institute Genome Sequencing Center for Infectious Disease"/>
            <person name="Wu L."/>
            <person name="Ma J."/>
        </authorList>
    </citation>
    <scope>NUCLEOTIDE SEQUENCE [LARGE SCALE GENOMIC DNA]</scope>
    <source>
        <strain evidence="3">CGMCC 4.7400</strain>
    </source>
</reference>
<sequence length="641" mass="66548">MSSQPHAVLDAAEITQAVQDLNHSVTLIAGKTTVVRLYLRSTSGPAVSVRGAIAVRRSPAEPATTVTSMNAITLDPVQPPDLATRRGDAGLSLNFVLPSWLTTEGALSVSGVNVVDAASGVPLPLTGPAGPTVWFRAGPPLRVRVLGMRYRYGDPPTVRAPRELDYQALLSWLKRAYPVADVISSRGEVDALAPPDFLAVQVNAQLAALRALDMSAGGDQRTHYYGLVADSGFFMRGEASGIPVLPDAATVASGPTGSATFGWDFDGVYGDWYGAHELGHTFGRKHPGFCGESHSDLLNYPFENGQLGDATHGYVGFDVGDPTLGLPMRALPGEQWHDVMTYCARQWLSSYTYDGIRLRLLAEDALVAGGAPAAEPVPVPAPPLWTTASAAGTGTGSGRPDERNPARTVTTVREPGPAGRAAGPGPDGGTAGRLVSVVGTVNLTRREGGIQFVNPVAPAAVPPSLASGPAHGDEESGPTAVLRVLQSGGAPPREIQVPVKLGSEPEPGGDRTGLIDAVTPAGPAPEAVELVLDGEVVDTFHPAGGPPRLRAARDAGVADGMVRMALEFDEDPEAGYSYSAQVSADGGRTWRTVGVGLKEPTVDLDRRQFGPGDDVRLRITTTNGFTSTTAETSLSGGGAPG</sequence>
<comment type="caution">
    <text evidence="2">The sequence shown here is derived from an EMBL/GenBank/DDBJ whole genome shotgun (WGS) entry which is preliminary data.</text>
</comment>
<dbReference type="EMBL" id="JBHTEB010000001">
    <property type="protein sequence ID" value="MFD0313241.1"/>
    <property type="molecule type" value="Genomic_DNA"/>
</dbReference>
<dbReference type="Proteomes" id="UP001597023">
    <property type="component" value="Unassembled WGS sequence"/>
</dbReference>
<evidence type="ECO:0000256" key="1">
    <source>
        <dbReference type="SAM" id="MobiDB-lite"/>
    </source>
</evidence>
<evidence type="ECO:0000313" key="2">
    <source>
        <dbReference type="EMBL" id="MFD0313241.1"/>
    </source>
</evidence>
<feature type="region of interest" description="Disordered" evidence="1">
    <location>
        <begin position="378"/>
        <end position="433"/>
    </location>
</feature>
<accession>A0ABW2W1J6</accession>
<evidence type="ECO:0000313" key="3">
    <source>
        <dbReference type="Proteomes" id="UP001597023"/>
    </source>
</evidence>